<name>A0A6C0AD25_9ZZZZ</name>
<evidence type="ECO:0000313" key="1">
    <source>
        <dbReference type="EMBL" id="QHS77647.1"/>
    </source>
</evidence>
<proteinExistence type="predicted"/>
<dbReference type="EMBL" id="MN740593">
    <property type="protein sequence ID" value="QHS77647.1"/>
    <property type="molecule type" value="Genomic_DNA"/>
</dbReference>
<accession>A0A6C0AD25</accession>
<reference evidence="1" key="1">
    <citation type="journal article" date="2020" name="Nature">
        <title>Giant virus diversity and host interactions through global metagenomics.</title>
        <authorList>
            <person name="Schulz F."/>
            <person name="Roux S."/>
            <person name="Paez-Espino D."/>
            <person name="Jungbluth S."/>
            <person name="Walsh D.A."/>
            <person name="Denef V.J."/>
            <person name="McMahon K.D."/>
            <person name="Konstantinidis K.T."/>
            <person name="Eloe-Fadrosh E.A."/>
            <person name="Kyrpides N.C."/>
            <person name="Woyke T."/>
        </authorList>
    </citation>
    <scope>NUCLEOTIDE SEQUENCE</scope>
    <source>
        <strain evidence="1">GVMAG-S-1021933-23</strain>
    </source>
</reference>
<organism evidence="1">
    <name type="scientific">viral metagenome</name>
    <dbReference type="NCBI Taxonomy" id="1070528"/>
    <lineage>
        <taxon>unclassified sequences</taxon>
        <taxon>metagenomes</taxon>
        <taxon>organismal metagenomes</taxon>
    </lineage>
</organism>
<sequence>MNDISSKLEKLTINIKVIPESRPEDLKNYPILKIDLTNEKIIEEYKNKKDVIYKHPEFTKWNKEQLRHCLNYKGQSTASFGWIYKAEFTNMNDFLSDKKQIILLKDKYPELVKEIDFNHEINKNLNLKTLTYGSGKEIAWKCLKDSSHPIFIKSCASRFCKSRPLSNCIECHYDSIRILDKKEKENHIKNYAPDISNITLGDETEEFLVDLLKKSAKFLNIEKTGQTSEKCDIKVILKNGKEKSLQVKTLSKISNGYSLRVDFKYEKDMLIAMVSQDRLCFVLEFYGNLKLTGYEFKADSKYKHSHMIINNEHDFCKILSNKIEQSSNYKQIISKTHFKEVKMFKRLKKFCDKNNFSFERNSTNGNTIDLFINNIPMQAKYTSLNMNKDEKRNTYKITMSKSCGKLKGINVNRPYNQDDKFEYIVVEIGGTEKNKKMYHKNFCFIPKEQLIINKIFSGYLDENNEISKGKKSMYICPPDYKSEHWSKQYWNNISFLK</sequence>
<protein>
    <submittedName>
        <fullName evidence="1">Uncharacterized protein</fullName>
    </submittedName>
</protein>
<dbReference type="AlphaFoldDB" id="A0A6C0AD25"/>